<accession>A0A9P6AW09</accession>
<dbReference type="OrthoDB" id="2618192at2759"/>
<sequence length="71" mass="7883">MHNLSTTEAHLQFGQATDALAELWQAICIMAHLIRYKHTEVCGQKPNPHACALLDRAKAHINVIVESYSAT</sequence>
<dbReference type="EMBL" id="MU128978">
    <property type="protein sequence ID" value="KAF9513003.1"/>
    <property type="molecule type" value="Genomic_DNA"/>
</dbReference>
<protein>
    <submittedName>
        <fullName evidence="1">Uncharacterized protein</fullName>
    </submittedName>
</protein>
<comment type="caution">
    <text evidence="1">The sequence shown here is derived from an EMBL/GenBank/DDBJ whole genome shotgun (WGS) entry which is preliminary data.</text>
</comment>
<gene>
    <name evidence="1" type="ORF">BS47DRAFT_1296913</name>
</gene>
<organism evidence="1 2">
    <name type="scientific">Hydnum rufescens UP504</name>
    <dbReference type="NCBI Taxonomy" id="1448309"/>
    <lineage>
        <taxon>Eukaryota</taxon>
        <taxon>Fungi</taxon>
        <taxon>Dikarya</taxon>
        <taxon>Basidiomycota</taxon>
        <taxon>Agaricomycotina</taxon>
        <taxon>Agaricomycetes</taxon>
        <taxon>Cantharellales</taxon>
        <taxon>Hydnaceae</taxon>
        <taxon>Hydnum</taxon>
    </lineage>
</organism>
<evidence type="ECO:0000313" key="2">
    <source>
        <dbReference type="Proteomes" id="UP000886523"/>
    </source>
</evidence>
<proteinExistence type="predicted"/>
<keyword evidence="2" id="KW-1185">Reference proteome</keyword>
<dbReference type="Proteomes" id="UP000886523">
    <property type="component" value="Unassembled WGS sequence"/>
</dbReference>
<dbReference type="AlphaFoldDB" id="A0A9P6AW09"/>
<reference evidence="1" key="1">
    <citation type="journal article" date="2020" name="Nat. Commun.">
        <title>Large-scale genome sequencing of mycorrhizal fungi provides insights into the early evolution of symbiotic traits.</title>
        <authorList>
            <person name="Miyauchi S."/>
            <person name="Kiss E."/>
            <person name="Kuo A."/>
            <person name="Drula E."/>
            <person name="Kohler A."/>
            <person name="Sanchez-Garcia M."/>
            <person name="Morin E."/>
            <person name="Andreopoulos B."/>
            <person name="Barry K.W."/>
            <person name="Bonito G."/>
            <person name="Buee M."/>
            <person name="Carver A."/>
            <person name="Chen C."/>
            <person name="Cichocki N."/>
            <person name="Clum A."/>
            <person name="Culley D."/>
            <person name="Crous P.W."/>
            <person name="Fauchery L."/>
            <person name="Girlanda M."/>
            <person name="Hayes R.D."/>
            <person name="Keri Z."/>
            <person name="LaButti K."/>
            <person name="Lipzen A."/>
            <person name="Lombard V."/>
            <person name="Magnuson J."/>
            <person name="Maillard F."/>
            <person name="Murat C."/>
            <person name="Nolan M."/>
            <person name="Ohm R.A."/>
            <person name="Pangilinan J."/>
            <person name="Pereira M.F."/>
            <person name="Perotto S."/>
            <person name="Peter M."/>
            <person name="Pfister S."/>
            <person name="Riley R."/>
            <person name="Sitrit Y."/>
            <person name="Stielow J.B."/>
            <person name="Szollosi G."/>
            <person name="Zifcakova L."/>
            <person name="Stursova M."/>
            <person name="Spatafora J.W."/>
            <person name="Tedersoo L."/>
            <person name="Vaario L.M."/>
            <person name="Yamada A."/>
            <person name="Yan M."/>
            <person name="Wang P."/>
            <person name="Xu J."/>
            <person name="Bruns T."/>
            <person name="Baldrian P."/>
            <person name="Vilgalys R."/>
            <person name="Dunand C."/>
            <person name="Henrissat B."/>
            <person name="Grigoriev I.V."/>
            <person name="Hibbett D."/>
            <person name="Nagy L.G."/>
            <person name="Martin F.M."/>
        </authorList>
    </citation>
    <scope>NUCLEOTIDE SEQUENCE</scope>
    <source>
        <strain evidence="1">UP504</strain>
    </source>
</reference>
<evidence type="ECO:0000313" key="1">
    <source>
        <dbReference type="EMBL" id="KAF9513003.1"/>
    </source>
</evidence>
<name>A0A9P6AW09_9AGAM</name>